<evidence type="ECO:0000256" key="3">
    <source>
        <dbReference type="ARBA" id="ARBA00022448"/>
    </source>
</evidence>
<comment type="subcellular location">
    <subcellularLocation>
        <location evidence="1">Membrane</location>
        <topology evidence="1">Multi-pass membrane protein</topology>
    </subcellularLocation>
</comment>
<proteinExistence type="inferred from homology"/>
<feature type="transmembrane region" description="Helical" evidence="8">
    <location>
        <begin position="59"/>
        <end position="81"/>
    </location>
</feature>
<evidence type="ECO:0000256" key="1">
    <source>
        <dbReference type="ARBA" id="ARBA00004141"/>
    </source>
</evidence>
<dbReference type="InterPro" id="IPR001248">
    <property type="entry name" value="Pur-cyt_permease"/>
</dbReference>
<keyword evidence="3 7" id="KW-0813">Transport</keyword>
<feature type="transmembrane region" description="Helical" evidence="8">
    <location>
        <begin position="120"/>
        <end position="139"/>
    </location>
</feature>
<dbReference type="InterPro" id="IPR026030">
    <property type="entry name" value="Pur-cyt_permease_Fcy2/21/22"/>
</dbReference>
<reference evidence="9 10" key="1">
    <citation type="journal article" date="2014" name="BMC Genomics">
        <title>Comparison of environmental and isolate Sulfobacillus genomes reveals diverse carbon, sulfur, nitrogen, and hydrogen metabolisms.</title>
        <authorList>
            <person name="Justice N.B."/>
            <person name="Norman A."/>
            <person name="Brown C.T."/>
            <person name="Singh A."/>
            <person name="Thomas B.C."/>
            <person name="Banfield J.F."/>
        </authorList>
    </citation>
    <scope>NUCLEOTIDE SEQUENCE [LARGE SCALE GENOMIC DNA]</scope>
    <source>
        <strain evidence="9">AMDSBA4</strain>
    </source>
</reference>
<feature type="transmembrane region" description="Helical" evidence="8">
    <location>
        <begin position="403"/>
        <end position="421"/>
    </location>
</feature>
<gene>
    <name evidence="9" type="ORF">C7B46_19240</name>
</gene>
<dbReference type="EMBL" id="PXYW01000104">
    <property type="protein sequence ID" value="PSR27874.1"/>
    <property type="molecule type" value="Genomic_DNA"/>
</dbReference>
<feature type="transmembrane region" description="Helical" evidence="8">
    <location>
        <begin position="203"/>
        <end position="225"/>
    </location>
</feature>
<dbReference type="PANTHER" id="PTHR31806:SF1">
    <property type="entry name" value="PURINE-CYTOSINE PERMEASE FCY2-RELATED"/>
    <property type="match status" value="1"/>
</dbReference>
<dbReference type="AlphaFoldDB" id="A0A2T2X063"/>
<keyword evidence="6 7" id="KW-0472">Membrane</keyword>
<evidence type="ECO:0000256" key="4">
    <source>
        <dbReference type="ARBA" id="ARBA00022692"/>
    </source>
</evidence>
<feature type="transmembrane region" description="Helical" evidence="8">
    <location>
        <begin position="33"/>
        <end position="53"/>
    </location>
</feature>
<evidence type="ECO:0000256" key="7">
    <source>
        <dbReference type="PIRNR" id="PIRNR002744"/>
    </source>
</evidence>
<evidence type="ECO:0000256" key="6">
    <source>
        <dbReference type="ARBA" id="ARBA00023136"/>
    </source>
</evidence>
<feature type="transmembrane region" description="Helical" evidence="8">
    <location>
        <begin position="173"/>
        <end position="191"/>
    </location>
</feature>
<comment type="similarity">
    <text evidence="2 7">Belongs to the purine-cytosine permease (2.A.39) family.</text>
</comment>
<feature type="transmembrane region" description="Helical" evidence="8">
    <location>
        <begin position="245"/>
        <end position="268"/>
    </location>
</feature>
<evidence type="ECO:0000256" key="2">
    <source>
        <dbReference type="ARBA" id="ARBA00008974"/>
    </source>
</evidence>
<feature type="transmembrane region" description="Helical" evidence="8">
    <location>
        <begin position="441"/>
        <end position="458"/>
    </location>
</feature>
<evidence type="ECO:0000256" key="8">
    <source>
        <dbReference type="SAM" id="Phobius"/>
    </source>
</evidence>
<dbReference type="Gene3D" id="1.10.4160.10">
    <property type="entry name" value="Hydantoin permease"/>
    <property type="match status" value="1"/>
</dbReference>
<dbReference type="GO" id="GO:0022857">
    <property type="term" value="F:transmembrane transporter activity"/>
    <property type="evidence" value="ECO:0007669"/>
    <property type="project" value="InterPro"/>
</dbReference>
<organism evidence="9 10">
    <name type="scientific">Sulfobacillus benefaciens</name>
    <dbReference type="NCBI Taxonomy" id="453960"/>
    <lineage>
        <taxon>Bacteria</taxon>
        <taxon>Bacillati</taxon>
        <taxon>Bacillota</taxon>
        <taxon>Clostridia</taxon>
        <taxon>Eubacteriales</taxon>
        <taxon>Clostridiales Family XVII. Incertae Sedis</taxon>
        <taxon>Sulfobacillus</taxon>
    </lineage>
</organism>
<sequence>MKQLQANRPWHVEAHGIEPVSDLERRGRLSDLFWIWFAANIGLLGLVYGAIAVSFGLNFWQGLLAIVGGASSFLLVGLFTIAGRDGGAPMMTLSRAVFGIYGNILPNVVSWLSLVGWETISVITGTLALMALFGMFVRFSLDVSAIVSMVLMLGLTILFGLLGQATLVVVQTWASYLFGALTLVVIVLLIQHTNWTVLWHHPAGPWVTGFLPALSIIIAGTGLSWANAAADYSRYIPRSASRFRIVWATTLGAVVPLVVLMVVGMLLATRQPGLASAANPIAVIERALPPWMGVPYLLTAAGGLIVEADLSLYSSGLNLLNMFVPLPRYKTVLIDAAIMIVGTIYVVLVAQNFFGPFESFILLLGVGLAAWAGIFLLDQILFRQEVYRATDMYPNLKAKKVRWCAVLAWLLAVATGLLFTTSPFFTGPLAKGIFANSSLELLMSFAVGLILYLVLVTVNTRIVSRRSDTGIQ</sequence>
<feature type="transmembrane region" description="Helical" evidence="8">
    <location>
        <begin position="146"/>
        <end position="167"/>
    </location>
</feature>
<evidence type="ECO:0000256" key="5">
    <source>
        <dbReference type="ARBA" id="ARBA00022989"/>
    </source>
</evidence>
<dbReference type="Proteomes" id="UP000242972">
    <property type="component" value="Unassembled WGS sequence"/>
</dbReference>
<protein>
    <submittedName>
        <fullName evidence="9">Thiamine permease</fullName>
    </submittedName>
</protein>
<dbReference type="GO" id="GO:0005886">
    <property type="term" value="C:plasma membrane"/>
    <property type="evidence" value="ECO:0007669"/>
    <property type="project" value="TreeGrafter"/>
</dbReference>
<dbReference type="PANTHER" id="PTHR31806">
    <property type="entry name" value="PURINE-CYTOSINE PERMEASE FCY2-RELATED"/>
    <property type="match status" value="1"/>
</dbReference>
<accession>A0A2T2X063</accession>
<dbReference type="PIRSF" id="PIRSF002744">
    <property type="entry name" value="Pur-cyt_permease"/>
    <property type="match status" value="1"/>
</dbReference>
<comment type="caution">
    <text evidence="9">The sequence shown here is derived from an EMBL/GenBank/DDBJ whole genome shotgun (WGS) entry which is preliminary data.</text>
</comment>
<evidence type="ECO:0000313" key="9">
    <source>
        <dbReference type="EMBL" id="PSR27874.1"/>
    </source>
</evidence>
<feature type="transmembrane region" description="Helical" evidence="8">
    <location>
        <begin position="332"/>
        <end position="354"/>
    </location>
</feature>
<evidence type="ECO:0000313" key="10">
    <source>
        <dbReference type="Proteomes" id="UP000242972"/>
    </source>
</evidence>
<feature type="transmembrane region" description="Helical" evidence="8">
    <location>
        <begin position="93"/>
        <end position="114"/>
    </location>
</feature>
<feature type="transmembrane region" description="Helical" evidence="8">
    <location>
        <begin position="360"/>
        <end position="382"/>
    </location>
</feature>
<keyword evidence="5 8" id="KW-1133">Transmembrane helix</keyword>
<keyword evidence="4 8" id="KW-0812">Transmembrane</keyword>
<dbReference type="Pfam" id="PF02133">
    <property type="entry name" value="Transp_cyt_pur"/>
    <property type="match status" value="1"/>
</dbReference>
<name>A0A2T2X063_9FIRM</name>